<dbReference type="SUPFAM" id="SSF52151">
    <property type="entry name" value="FabD/lysophospholipase-like"/>
    <property type="match status" value="1"/>
</dbReference>
<proteinExistence type="predicted"/>
<dbReference type="OrthoDB" id="4920000at2759"/>
<dbReference type="Pfam" id="PF00698">
    <property type="entry name" value="Acyl_transf_1"/>
    <property type="match status" value="1"/>
</dbReference>
<feature type="region of interest" description="C-terminal hotdog fold" evidence="4">
    <location>
        <begin position="398"/>
        <end position="564"/>
    </location>
</feature>
<dbReference type="PANTHER" id="PTHR43775">
    <property type="entry name" value="FATTY ACID SYNTHASE"/>
    <property type="match status" value="1"/>
</dbReference>
<dbReference type="Gene3D" id="3.10.129.110">
    <property type="entry name" value="Polyketide synthase dehydratase"/>
    <property type="match status" value="1"/>
</dbReference>
<dbReference type="PANTHER" id="PTHR43775:SF37">
    <property type="entry name" value="SI:DKEY-61P9.11"/>
    <property type="match status" value="1"/>
</dbReference>
<dbReference type="SMART" id="SM00826">
    <property type="entry name" value="PKS_DH"/>
    <property type="match status" value="1"/>
</dbReference>
<dbReference type="Gene3D" id="3.40.366.10">
    <property type="entry name" value="Malonyl-Coenzyme A Acyl Carrier Protein, domain 2"/>
    <property type="match status" value="2"/>
</dbReference>
<keyword evidence="1" id="KW-0596">Phosphopantetheine</keyword>
<evidence type="ECO:0000313" key="6">
    <source>
        <dbReference type="EMBL" id="PHH80971.1"/>
    </source>
</evidence>
<protein>
    <recommendedName>
        <fullName evidence="5">PKS/mFAS DH domain-containing protein</fullName>
    </recommendedName>
</protein>
<dbReference type="Gene3D" id="3.10.129.120">
    <property type="match status" value="1"/>
</dbReference>
<dbReference type="InterPro" id="IPR042104">
    <property type="entry name" value="PKS_dehydratase_sf"/>
</dbReference>
<organism evidence="6 7">
    <name type="scientific">Ophiocordyceps camponoti-rufipedis</name>
    <dbReference type="NCBI Taxonomy" id="2004952"/>
    <lineage>
        <taxon>Eukaryota</taxon>
        <taxon>Fungi</taxon>
        <taxon>Dikarya</taxon>
        <taxon>Ascomycota</taxon>
        <taxon>Pezizomycotina</taxon>
        <taxon>Sordariomycetes</taxon>
        <taxon>Hypocreomycetidae</taxon>
        <taxon>Hypocreales</taxon>
        <taxon>Ophiocordycipitaceae</taxon>
        <taxon>Ophiocordyceps</taxon>
    </lineage>
</organism>
<dbReference type="Pfam" id="PF21089">
    <property type="entry name" value="PKS_DH_N"/>
    <property type="match status" value="1"/>
</dbReference>
<dbReference type="InterPro" id="IPR020807">
    <property type="entry name" value="PKS_DH"/>
</dbReference>
<accession>A0A2C5ZNV1</accession>
<evidence type="ECO:0000256" key="2">
    <source>
        <dbReference type="ARBA" id="ARBA00022553"/>
    </source>
</evidence>
<keyword evidence="7" id="KW-1185">Reference proteome</keyword>
<comment type="caution">
    <text evidence="6">The sequence shown here is derived from an EMBL/GenBank/DDBJ whole genome shotgun (WGS) entry which is preliminary data.</text>
</comment>
<dbReference type="InterPro" id="IPR050091">
    <property type="entry name" value="PKS_NRPS_Biosynth_Enz"/>
</dbReference>
<dbReference type="InterPro" id="IPR049900">
    <property type="entry name" value="PKS_mFAS_DH"/>
</dbReference>
<comment type="caution">
    <text evidence="4">Lacks conserved residue(s) required for the propagation of feature annotation.</text>
</comment>
<dbReference type="EMBL" id="NJES01000005">
    <property type="protein sequence ID" value="PHH80971.1"/>
    <property type="molecule type" value="Genomic_DNA"/>
</dbReference>
<keyword evidence="2" id="KW-0597">Phosphoprotein</keyword>
<dbReference type="Proteomes" id="UP000226431">
    <property type="component" value="Unassembled WGS sequence"/>
</dbReference>
<reference evidence="6 7" key="1">
    <citation type="submission" date="2017-06" db="EMBL/GenBank/DDBJ databases">
        <title>Ant-infecting Ophiocordyceps genomes reveal a high diversity of potential behavioral manipulation genes and a possible major role for enterotoxins.</title>
        <authorList>
            <person name="De Bekker C."/>
            <person name="Evans H.C."/>
            <person name="Brachmann A."/>
            <person name="Hughes D.P."/>
        </authorList>
    </citation>
    <scope>NUCLEOTIDE SEQUENCE [LARGE SCALE GENOMIC DNA]</scope>
    <source>
        <strain evidence="6 7">Map16</strain>
    </source>
</reference>
<dbReference type="InterPro" id="IPR001227">
    <property type="entry name" value="Ac_transferase_dom_sf"/>
</dbReference>
<keyword evidence="3" id="KW-0511">Multifunctional enzyme</keyword>
<evidence type="ECO:0000256" key="1">
    <source>
        <dbReference type="ARBA" id="ARBA00022450"/>
    </source>
</evidence>
<dbReference type="GO" id="GO:0006633">
    <property type="term" value="P:fatty acid biosynthetic process"/>
    <property type="evidence" value="ECO:0007669"/>
    <property type="project" value="TreeGrafter"/>
</dbReference>
<dbReference type="InterPro" id="IPR016035">
    <property type="entry name" value="Acyl_Trfase/lysoPLipase"/>
</dbReference>
<feature type="domain" description="PKS/mFAS DH" evidence="5">
    <location>
        <begin position="205"/>
        <end position="564"/>
    </location>
</feature>
<evidence type="ECO:0000256" key="4">
    <source>
        <dbReference type="PROSITE-ProRule" id="PRU01363"/>
    </source>
</evidence>
<dbReference type="AlphaFoldDB" id="A0A2C5ZNV1"/>
<feature type="region of interest" description="N-terminal hotdog fold" evidence="4">
    <location>
        <begin position="205"/>
        <end position="369"/>
    </location>
</feature>
<evidence type="ECO:0000259" key="5">
    <source>
        <dbReference type="PROSITE" id="PS52019"/>
    </source>
</evidence>
<dbReference type="InterPro" id="IPR049552">
    <property type="entry name" value="PKS_DH_N"/>
</dbReference>
<dbReference type="InterPro" id="IPR014043">
    <property type="entry name" value="Acyl_transferase_dom"/>
</dbReference>
<dbReference type="GO" id="GO:0004312">
    <property type="term" value="F:fatty acid synthase activity"/>
    <property type="evidence" value="ECO:0007669"/>
    <property type="project" value="TreeGrafter"/>
</dbReference>
<sequence length="589" mass="64151">MGVDLLPLYPVFAQSIQRSAENMKDLEAKWDLIEELSKPESSSRLAEAEFAQSCCTALHCCTALQLALVDLLESWNVKPDVVCGHSSGEIAAAYASGALSALDAFVTLSGDVDALDEIKETLTVVGVFNRKLAVSVAYHSLHLKPVENDYLTAISSIVTREHKKAVRLVSSVIGREMSGTELGGKYWTRNLLCPVRFSDALKEAVALVGGGTLTLAQDSIAAEPSWRKYIRLSETPWLRGHVVNGNVVLAGACFVTAVVEAVRQKQVLAGGQNSEGVVHFRDVIFEKPLLVQDDDIGTEVVTLLRPYSSVQKESSKWLEFRIFSLSHGNDRLRALGLDYTGCFNAMVSASARPWESSCVVRVQDVASTVPSGYQQPHSLHPTTLKGCLQTSFVGYQAADSMHQAHVLAFIDELVVNIGTVLQPGQQLSVATKTRPYGLRQIASDLVAVSDEDDSTVLIRATGVKTCPVEGAEDISKSGQGEDEPRCYQIDWHLDPLLASTESLVRQCSKDLTAPVHAQLSRAESPSEPKPCPSEEKMIALGITGEVLVRFGRCLPDIFTRQPDSIALLLENNMLGRIYTKDENVKRCNV</sequence>
<gene>
    <name evidence="6" type="ORF">CDD80_5181</name>
</gene>
<dbReference type="GO" id="GO:0044550">
    <property type="term" value="P:secondary metabolite biosynthetic process"/>
    <property type="evidence" value="ECO:0007669"/>
    <property type="project" value="TreeGrafter"/>
</dbReference>
<dbReference type="STRING" id="2004952.A0A2C5ZNV1"/>
<dbReference type="InterPro" id="IPR049551">
    <property type="entry name" value="PKS_DH_C"/>
</dbReference>
<name>A0A2C5ZNV1_9HYPO</name>
<evidence type="ECO:0000313" key="7">
    <source>
        <dbReference type="Proteomes" id="UP000226431"/>
    </source>
</evidence>
<dbReference type="PROSITE" id="PS52019">
    <property type="entry name" value="PKS_MFAS_DH"/>
    <property type="match status" value="1"/>
</dbReference>
<evidence type="ECO:0000256" key="3">
    <source>
        <dbReference type="ARBA" id="ARBA00023268"/>
    </source>
</evidence>
<dbReference type="Pfam" id="PF14765">
    <property type="entry name" value="PS-DH"/>
    <property type="match status" value="1"/>
</dbReference>
<dbReference type="SMART" id="SM00827">
    <property type="entry name" value="PKS_AT"/>
    <property type="match status" value="1"/>
</dbReference>